<evidence type="ECO:0000313" key="2">
    <source>
        <dbReference type="EMBL" id="POS86818.1"/>
    </source>
</evidence>
<feature type="region of interest" description="Disordered" evidence="1">
    <location>
        <begin position="102"/>
        <end position="138"/>
    </location>
</feature>
<comment type="caution">
    <text evidence="2">The sequence shown here is derived from an EMBL/GenBank/DDBJ whole genome shotgun (WGS) entry which is preliminary data.</text>
</comment>
<feature type="compositionally biased region" description="Low complexity" evidence="1">
    <location>
        <begin position="510"/>
        <end position="536"/>
    </location>
</feature>
<feature type="region of interest" description="Disordered" evidence="1">
    <location>
        <begin position="501"/>
        <end position="537"/>
    </location>
</feature>
<keyword evidence="3" id="KW-1185">Reference proteome</keyword>
<feature type="region of interest" description="Disordered" evidence="1">
    <location>
        <begin position="392"/>
        <end position="419"/>
    </location>
</feature>
<dbReference type="OrthoDB" id="3870679at2759"/>
<feature type="compositionally biased region" description="Pro residues" evidence="1">
    <location>
        <begin position="73"/>
        <end position="82"/>
    </location>
</feature>
<feature type="compositionally biased region" description="Polar residues" evidence="1">
    <location>
        <begin position="409"/>
        <end position="419"/>
    </location>
</feature>
<dbReference type="STRING" id="225359.A0A2S4PXQ1"/>
<gene>
    <name evidence="2" type="ORF">EPUL_003273</name>
</gene>
<sequence length="952" mass="107315">MTGELNILKGAAKETPRGALMLRRHKMLPHPIRQLDLKLNTYQLPSDYAEVCSSEELSSKKVYYAQKETGAPELPPTPPTITRPPSENDLLISSHFNFDQNSTVRLNKPPSLNTLRSGQSPPTPDFTPPRQSRSTFVSLTQNPYPSSNSFLTAPEDPYISDEDESGYAMMTLLLSTGSSESHLKLSDAEQLQDAYEHNLEEYSEEAGIRPKIWYTESLPKTNEILDDQSLEASRDIQNSTFKDHSLSRGSTVRQCKSRQSTSVHYFANEATETTTGAKFYLSFRPSDPSLPYYYKKAFSQKLSAEQEYDKVDEVEESRDSNPISSDFSMHSEQSPIRSTHESTTSWTSAYNRPPTNAKTLRHTRKRIGLRDGIGQPSQLPLVVSNNDFYESEPNRNRSKFKAPELVNPTPASNNTSPRLSSEYRKEIIKKGGIPVLVIPERTSCGKSHRTISLRSTSSRKTRRSISPNIMPVSYHNRFYDNEKFDLNLWKSDLLSSFPDPGYSESINRPTSSTSIRDSTSTTQSSTCTSRPSSLTTESLRTHNQLLGMNSFPKSDLDFYPASSATSSKISSENSGRVSGSFHNRLTQNHVLSGYITPYSQSSYETAAEVSEALAVSLFPLQTRSIMVRQNRTSLGSFAHPTTLSPEFKTNSKLLDTGQRKTPPTALEIPSYSDSDIDSEIKTESLISNLKNPSEPPVILFHPPTPRTADHDSLPASECLISKSDSLNKQISISSFPASPSYDFEDFSPITSTISNGARPAYLDRISSDLLNEDDISFGISCISDVVPDQSKLHPFWRPTKFWNDNEDFNENFDHKEVPNQRRKIFSRGTISSRLIKGIRVFPLQKSRESSIKSTEYQQVTRISENPRVMKNHRIKYNRGDVRLDAEDKYWGLDFKEGNGGRMHSFPGLGLRIENKGWNELKRWAKEKKKEKKLESQISTSNCQPLKKLDNPY</sequence>
<name>A0A2S4PXQ1_9PEZI</name>
<feature type="region of interest" description="Disordered" evidence="1">
    <location>
        <begin position="928"/>
        <end position="952"/>
    </location>
</feature>
<evidence type="ECO:0000313" key="3">
    <source>
        <dbReference type="Proteomes" id="UP000237438"/>
    </source>
</evidence>
<feature type="region of interest" description="Disordered" evidence="1">
    <location>
        <begin position="68"/>
        <end position="87"/>
    </location>
</feature>
<feature type="region of interest" description="Disordered" evidence="1">
    <location>
        <begin position="647"/>
        <end position="671"/>
    </location>
</feature>
<evidence type="ECO:0000256" key="1">
    <source>
        <dbReference type="SAM" id="MobiDB-lite"/>
    </source>
</evidence>
<dbReference type="Proteomes" id="UP000237438">
    <property type="component" value="Unassembled WGS sequence"/>
</dbReference>
<accession>A0A2S4PXQ1</accession>
<dbReference type="AlphaFoldDB" id="A0A2S4PXQ1"/>
<feature type="region of interest" description="Disordered" evidence="1">
    <location>
        <begin position="305"/>
        <end position="357"/>
    </location>
</feature>
<reference evidence="2 3" key="1">
    <citation type="submission" date="2017-10" db="EMBL/GenBank/DDBJ databases">
        <title>Development of genomic resources for the powdery mildew, Erysiphe pulchra.</title>
        <authorList>
            <person name="Wadl P.A."/>
            <person name="Mack B.M."/>
            <person name="Moore G."/>
            <person name="Beltz S.B."/>
        </authorList>
    </citation>
    <scope>NUCLEOTIDE SEQUENCE [LARGE SCALE GENOMIC DNA]</scope>
    <source>
        <strain evidence="2">Cflorida</strain>
    </source>
</reference>
<feature type="compositionally biased region" description="Polar residues" evidence="1">
    <location>
        <begin position="320"/>
        <end position="357"/>
    </location>
</feature>
<dbReference type="EMBL" id="PEDP01000244">
    <property type="protein sequence ID" value="POS86818.1"/>
    <property type="molecule type" value="Genomic_DNA"/>
</dbReference>
<feature type="compositionally biased region" description="Polar residues" evidence="1">
    <location>
        <begin position="129"/>
        <end position="138"/>
    </location>
</feature>
<organism evidence="2 3">
    <name type="scientific">Erysiphe pulchra</name>
    <dbReference type="NCBI Taxonomy" id="225359"/>
    <lineage>
        <taxon>Eukaryota</taxon>
        <taxon>Fungi</taxon>
        <taxon>Dikarya</taxon>
        <taxon>Ascomycota</taxon>
        <taxon>Pezizomycotina</taxon>
        <taxon>Leotiomycetes</taxon>
        <taxon>Erysiphales</taxon>
        <taxon>Erysiphaceae</taxon>
        <taxon>Erysiphe</taxon>
    </lineage>
</organism>
<proteinExistence type="predicted"/>
<feature type="compositionally biased region" description="Polar residues" evidence="1">
    <location>
        <begin position="102"/>
        <end position="120"/>
    </location>
</feature>
<protein>
    <submittedName>
        <fullName evidence="2">Uncharacterized protein</fullName>
    </submittedName>
</protein>